<comment type="catalytic activity">
    <reaction evidence="5">
        <text>a 5'-end (N(2),N(7)-dimethyl 5'-triphosphoguanosine)-ribonucleoside in snRNA + S-adenosyl-L-methionine = a 5'-end (N(2),N(2),N(7)-trimethyl 5'-triphosphoguanosine)-ribonucleoside in snRNA + S-adenosyl-L-homocysteine + H(+)</text>
        <dbReference type="Rhea" id="RHEA:78479"/>
        <dbReference type="Rhea" id="RHEA-COMP:19087"/>
        <dbReference type="Rhea" id="RHEA-COMP:19089"/>
        <dbReference type="ChEBI" id="CHEBI:15378"/>
        <dbReference type="ChEBI" id="CHEBI:57856"/>
        <dbReference type="ChEBI" id="CHEBI:59789"/>
        <dbReference type="ChEBI" id="CHEBI:167623"/>
        <dbReference type="ChEBI" id="CHEBI:172880"/>
    </reaction>
    <physiologicalReaction direction="left-to-right" evidence="5">
        <dbReference type="Rhea" id="RHEA:78480"/>
    </physiologicalReaction>
</comment>
<organism evidence="9">
    <name type="scientific">Sipha flava</name>
    <name type="common">yellow sugarcane aphid</name>
    <dbReference type="NCBI Taxonomy" id="143950"/>
    <lineage>
        <taxon>Eukaryota</taxon>
        <taxon>Metazoa</taxon>
        <taxon>Ecdysozoa</taxon>
        <taxon>Arthropoda</taxon>
        <taxon>Hexapoda</taxon>
        <taxon>Insecta</taxon>
        <taxon>Pterygota</taxon>
        <taxon>Neoptera</taxon>
        <taxon>Paraneoptera</taxon>
        <taxon>Hemiptera</taxon>
        <taxon>Sternorrhyncha</taxon>
        <taxon>Aphidomorpha</taxon>
        <taxon>Aphidoidea</taxon>
        <taxon>Aphididae</taxon>
        <taxon>Sipha</taxon>
    </lineage>
</organism>
<reference evidence="11" key="2">
    <citation type="submission" date="2025-04" db="UniProtKB">
        <authorList>
            <consortium name="RefSeq"/>
        </authorList>
    </citation>
    <scope>IDENTIFICATION</scope>
    <source>
        <tissue evidence="11">Whole body</tissue>
    </source>
</reference>
<comment type="catalytic activity">
    <reaction evidence="6">
        <text>a 5'-end (N(7)-methyl 5'-triphosphoguanosine)-ribonucleoside in snRNA + S-adenosyl-L-methionine = a 5'-end (N(2),N(7)-dimethyl 5'-triphosphoguanosine)-ribonucleoside in snRNA + S-adenosyl-L-homocysteine + H(+)</text>
        <dbReference type="Rhea" id="RHEA:78471"/>
        <dbReference type="Rhea" id="RHEA-COMP:19085"/>
        <dbReference type="Rhea" id="RHEA-COMP:19087"/>
        <dbReference type="ChEBI" id="CHEBI:15378"/>
        <dbReference type="ChEBI" id="CHEBI:57856"/>
        <dbReference type="ChEBI" id="CHEBI:59789"/>
        <dbReference type="ChEBI" id="CHEBI:156461"/>
        <dbReference type="ChEBI" id="CHEBI:172880"/>
    </reaction>
    <physiologicalReaction direction="left-to-right" evidence="6">
        <dbReference type="Rhea" id="RHEA:78472"/>
    </physiologicalReaction>
</comment>
<sequence>MTSNPNLSEFSVHTEKLVEVLYKRHYCSSKVNVSMLCSRIEINTRFSDISSISLFVDNYYGTENESSSDDELNLYSDKRKLRTRVIETEPSNEMKLYHSESETINLALKNIGLVSFNDKMYTLHPSELYYYKYDFTSYSPNRKSLPRQDNAVSFNDEYNSGRKNHNSVPSQLSPNNNFYHTNRDKKKEKKIYCRNYNHKNNHTLPLKYWSMRYMLFSNFDSGIMLDEESFYSVCPEILSYHIAKRCKNYLALDPFCGAGGNIIQLAFTCELVIAIDIDPTKISFARHNAKIYGVDDKIEFIVGDIFTIYSMLKADVVFMSPPWGGPEYPIDKFSIETMCNNQFGGGFGIFNTVKNISSNIAFHMPKNTNIFECLWLAKDFGRVEIQQNIINEKLNSITAFYGEFIDLTDNDY</sequence>
<evidence type="ECO:0000256" key="8">
    <source>
        <dbReference type="SAM" id="MobiDB-lite"/>
    </source>
</evidence>
<evidence type="ECO:0000313" key="9">
    <source>
        <dbReference type="EMBL" id="MBY72004.1"/>
    </source>
</evidence>
<accession>A0A2S2Q2T9</accession>
<dbReference type="Pfam" id="PF09445">
    <property type="entry name" value="Methyltransf_15"/>
    <property type="match status" value="1"/>
</dbReference>
<evidence type="ECO:0000256" key="3">
    <source>
        <dbReference type="ARBA" id="ARBA00047418"/>
    </source>
</evidence>
<dbReference type="InterPro" id="IPR019012">
    <property type="entry name" value="RNA_cap_Gua-N2-MeTrfase"/>
</dbReference>
<dbReference type="CDD" id="cd02440">
    <property type="entry name" value="AdoMet_MTases"/>
    <property type="match status" value="1"/>
</dbReference>
<dbReference type="PANTHER" id="PTHR14741">
    <property type="entry name" value="S-ADENOSYLMETHIONINE-DEPENDENT METHYLTRANSFERASE RELATED"/>
    <property type="match status" value="1"/>
</dbReference>
<dbReference type="OrthoDB" id="6619622at2759"/>
<keyword evidence="10" id="KW-1185">Reference proteome</keyword>
<dbReference type="InterPro" id="IPR029063">
    <property type="entry name" value="SAM-dependent_MTases_sf"/>
</dbReference>
<protein>
    <recommendedName>
        <fullName evidence="1">Trimethylguanosine synthase</fullName>
    </recommendedName>
    <alternativeName>
        <fullName evidence="7">Cap-specific guanine-N(2) methyltransferase</fullName>
    </alternativeName>
</protein>
<dbReference type="GO" id="GO:0005634">
    <property type="term" value="C:nucleus"/>
    <property type="evidence" value="ECO:0007669"/>
    <property type="project" value="TreeGrafter"/>
</dbReference>
<reference evidence="9" key="1">
    <citation type="submission" date="2018-04" db="EMBL/GenBank/DDBJ databases">
        <title>Transcriptome assembly of Sipha flava.</title>
        <authorList>
            <person name="Scully E.D."/>
            <person name="Geib S.M."/>
            <person name="Palmer N.A."/>
            <person name="Koch K."/>
            <person name="Bradshaw J."/>
            <person name="Heng-Moss T."/>
            <person name="Sarath G."/>
        </authorList>
    </citation>
    <scope>NUCLEOTIDE SEQUENCE</scope>
</reference>
<dbReference type="RefSeq" id="XP_025413036.1">
    <property type="nucleotide sequence ID" value="XM_025557251.1"/>
</dbReference>
<dbReference type="EMBL" id="GGMS01002801">
    <property type="protein sequence ID" value="MBY72004.1"/>
    <property type="molecule type" value="Transcribed_RNA"/>
</dbReference>
<evidence type="ECO:0000256" key="5">
    <source>
        <dbReference type="ARBA" id="ARBA00048763"/>
    </source>
</evidence>
<name>A0A2S2Q2T9_9HEMI</name>
<evidence type="ECO:0000256" key="6">
    <source>
        <dbReference type="ARBA" id="ARBA00049075"/>
    </source>
</evidence>
<evidence type="ECO:0000256" key="4">
    <source>
        <dbReference type="ARBA" id="ARBA00048740"/>
    </source>
</evidence>
<evidence type="ECO:0000313" key="10">
    <source>
        <dbReference type="Proteomes" id="UP000694846"/>
    </source>
</evidence>
<evidence type="ECO:0000256" key="7">
    <source>
        <dbReference type="ARBA" id="ARBA00049790"/>
    </source>
</evidence>
<evidence type="ECO:0000313" key="11">
    <source>
        <dbReference type="RefSeq" id="XP_025413036.1"/>
    </source>
</evidence>
<comment type="catalytic activity">
    <reaction evidence="3">
        <text>a 5'-end (N(2),N(7)-dimethyl 5'-triphosphoguanosine)-ribonucleoside in snoRNA + S-adenosyl-L-methionine = a 5'-end (N(2),N(2),N(7)-trimethyl 5'-triphosphoguanosine)-ribonucleoside in snoRNA + S-adenosyl-L-homocysteine + H(+)</text>
        <dbReference type="Rhea" id="RHEA:78507"/>
        <dbReference type="Rhea" id="RHEA-COMP:19088"/>
        <dbReference type="Rhea" id="RHEA-COMP:19090"/>
        <dbReference type="ChEBI" id="CHEBI:15378"/>
        <dbReference type="ChEBI" id="CHEBI:57856"/>
        <dbReference type="ChEBI" id="CHEBI:59789"/>
        <dbReference type="ChEBI" id="CHEBI:167623"/>
        <dbReference type="ChEBI" id="CHEBI:172880"/>
    </reaction>
    <physiologicalReaction direction="left-to-right" evidence="3">
        <dbReference type="Rhea" id="RHEA:78508"/>
    </physiologicalReaction>
</comment>
<dbReference type="Proteomes" id="UP000694846">
    <property type="component" value="Unplaced"/>
</dbReference>
<gene>
    <name evidence="9" type="primary">TGS1_3</name>
    <name evidence="11" type="synonym">LOC112685395</name>
    <name evidence="9" type="ORF">g.21176</name>
</gene>
<dbReference type="GO" id="GO:0071164">
    <property type="term" value="F:RNA cap trimethylguanosine synthase activity"/>
    <property type="evidence" value="ECO:0007669"/>
    <property type="project" value="TreeGrafter"/>
</dbReference>
<dbReference type="Gene3D" id="3.40.50.150">
    <property type="entry name" value="Vaccinia Virus protein VP39"/>
    <property type="match status" value="1"/>
</dbReference>
<proteinExistence type="inferred from homology"/>
<dbReference type="AlphaFoldDB" id="A0A2S2Q2T9"/>
<comment type="similarity">
    <text evidence="2">Belongs to the methyltransferase superfamily. Trimethylguanosine synthase family.</text>
</comment>
<evidence type="ECO:0000256" key="2">
    <source>
        <dbReference type="ARBA" id="ARBA00025783"/>
    </source>
</evidence>
<feature type="compositionally biased region" description="Polar residues" evidence="8">
    <location>
        <begin position="166"/>
        <end position="180"/>
    </location>
</feature>
<comment type="catalytic activity">
    <reaction evidence="4">
        <text>a 5'-end (N(7)-methyl 5'-triphosphoguanosine)-ribonucleoside in snoRNA + S-adenosyl-L-methionine = a 5'-end (N(2),N(7)-dimethyl 5'-triphosphoguanosine)-ribonucleoside in snoRNA + S-adenosyl-L-homocysteine + H(+)</text>
        <dbReference type="Rhea" id="RHEA:78475"/>
        <dbReference type="Rhea" id="RHEA-COMP:19086"/>
        <dbReference type="Rhea" id="RHEA-COMP:19088"/>
        <dbReference type="ChEBI" id="CHEBI:15378"/>
        <dbReference type="ChEBI" id="CHEBI:57856"/>
        <dbReference type="ChEBI" id="CHEBI:59789"/>
        <dbReference type="ChEBI" id="CHEBI:156461"/>
        <dbReference type="ChEBI" id="CHEBI:172880"/>
    </reaction>
    <physiologicalReaction direction="left-to-right" evidence="4">
        <dbReference type="Rhea" id="RHEA:78476"/>
    </physiologicalReaction>
</comment>
<evidence type="ECO:0000256" key="1">
    <source>
        <dbReference type="ARBA" id="ARBA00018517"/>
    </source>
</evidence>
<feature type="region of interest" description="Disordered" evidence="8">
    <location>
        <begin position="162"/>
        <end position="181"/>
    </location>
</feature>
<dbReference type="SUPFAM" id="SSF53335">
    <property type="entry name" value="S-adenosyl-L-methionine-dependent methyltransferases"/>
    <property type="match status" value="1"/>
</dbReference>
<dbReference type="PANTHER" id="PTHR14741:SF32">
    <property type="entry name" value="TRIMETHYLGUANOSINE SYNTHASE"/>
    <property type="match status" value="1"/>
</dbReference>